<dbReference type="GO" id="GO:0016787">
    <property type="term" value="F:hydrolase activity"/>
    <property type="evidence" value="ECO:0007669"/>
    <property type="project" value="UniProtKB-KW"/>
</dbReference>
<keyword evidence="4" id="KW-1185">Reference proteome</keyword>
<dbReference type="AlphaFoldDB" id="A0ABD3DPB2"/>
<dbReference type="GO" id="GO:0000502">
    <property type="term" value="C:proteasome complex"/>
    <property type="evidence" value="ECO:0007669"/>
    <property type="project" value="UniProtKB-KW"/>
</dbReference>
<dbReference type="Proteomes" id="UP001632038">
    <property type="component" value="Unassembled WGS sequence"/>
</dbReference>
<evidence type="ECO:0000259" key="2">
    <source>
        <dbReference type="Pfam" id="PF26133"/>
    </source>
</evidence>
<dbReference type="PANTHER" id="PTHR33018">
    <property type="entry name" value="OS10G0338966 PROTEIN-RELATED"/>
    <property type="match status" value="1"/>
</dbReference>
<dbReference type="EMBL" id="JAVIJP010000015">
    <property type="protein sequence ID" value="KAL3644138.1"/>
    <property type="molecule type" value="Genomic_DNA"/>
</dbReference>
<proteinExistence type="predicted"/>
<organism evidence="3 4">
    <name type="scientific">Castilleja foliolosa</name>
    <dbReference type="NCBI Taxonomy" id="1961234"/>
    <lineage>
        <taxon>Eukaryota</taxon>
        <taxon>Viridiplantae</taxon>
        <taxon>Streptophyta</taxon>
        <taxon>Embryophyta</taxon>
        <taxon>Tracheophyta</taxon>
        <taxon>Spermatophyta</taxon>
        <taxon>Magnoliopsida</taxon>
        <taxon>eudicotyledons</taxon>
        <taxon>Gunneridae</taxon>
        <taxon>Pentapetalae</taxon>
        <taxon>asterids</taxon>
        <taxon>lamiids</taxon>
        <taxon>Lamiales</taxon>
        <taxon>Orobanchaceae</taxon>
        <taxon>Pedicularideae</taxon>
        <taxon>Castillejinae</taxon>
        <taxon>Castilleja</taxon>
    </lineage>
</organism>
<dbReference type="Pfam" id="PF26133">
    <property type="entry name" value="DUF8039"/>
    <property type="match status" value="1"/>
</dbReference>
<name>A0ABD3DPB2_9LAMI</name>
<accession>A0ABD3DPB2</accession>
<feature type="region of interest" description="Disordered" evidence="1">
    <location>
        <begin position="158"/>
        <end position="183"/>
    </location>
</feature>
<dbReference type="EC" id="3.-.-.-" evidence="3"/>
<protein>
    <submittedName>
        <fullName evidence="3">Proteasome subunit beta type-3</fullName>
        <ecNumber evidence="3">3.-.-.-</ecNumber>
    </submittedName>
</protein>
<feature type="region of interest" description="Disordered" evidence="1">
    <location>
        <begin position="1"/>
        <end position="46"/>
    </location>
</feature>
<comment type="caution">
    <text evidence="3">The sequence shown here is derived from an EMBL/GenBank/DDBJ whole genome shotgun (WGS) entry which is preliminary data.</text>
</comment>
<dbReference type="PANTHER" id="PTHR33018:SF34">
    <property type="entry name" value="OS02G0472350 PROTEIN"/>
    <property type="match status" value="1"/>
</dbReference>
<dbReference type="InterPro" id="IPR058352">
    <property type="entry name" value="DUF8039"/>
</dbReference>
<keyword evidence="3" id="KW-0378">Hydrolase</keyword>
<reference evidence="4" key="1">
    <citation type="journal article" date="2024" name="IScience">
        <title>Strigolactones Initiate the Formation of Haustorium-like Structures in Castilleja.</title>
        <authorList>
            <person name="Buerger M."/>
            <person name="Peterson D."/>
            <person name="Chory J."/>
        </authorList>
    </citation>
    <scope>NUCLEOTIDE SEQUENCE [LARGE SCALE GENOMIC DNA]</scope>
</reference>
<keyword evidence="3" id="KW-0647">Proteasome</keyword>
<sequence>MDAGENNDGQPAPSNHPVLSDHPGPSDPPVTSDQPNQLVKPISARRPRKPTRMAKLTLRYPAILEKFEIFFVDGEKEVEYSQAEVKLQEKFKQKWVNYVGRRWAAFKTNLTTTFIYGKKKDEPPYVKEYEFLDKETWEASVASRLTQEEKAKRLRAQKIQGEKRSADDPSQIIQLPSPPSRHKTWKRARITKSGDYINEETSYIAAKIDALKQEQSSGNFTPSGRSDILAVAIGKPDHPSRVRGVGKGYTVRTYFGKQECAANGMVSREEVAAIVAEIQAKLRAQMQMILTSQSTSAAEPHTPVVLSAKGSCVVGLGESDKQNGEDGDDIVDYELYVEDPHKRLVAYGLIHDLGSNLHNRKMNKDEVRVSVERVVVADGPVPFPTEEVNKVGELLKSLLLGREGWWSRTSNKRVSQRELFPSPVVKDTEKDVLKVLWIEAVDIKKPKNCCIEAEIVSLTRAYVSINQMDIMGLLAAGMISVPVMIFYNKCLYNILVSSGRADKYGLMCLLAIQSHGNNEEMGLIRNRIGE</sequence>
<evidence type="ECO:0000313" key="4">
    <source>
        <dbReference type="Proteomes" id="UP001632038"/>
    </source>
</evidence>
<feature type="domain" description="DUF8039" evidence="2">
    <location>
        <begin position="335"/>
        <end position="398"/>
    </location>
</feature>
<evidence type="ECO:0000256" key="1">
    <source>
        <dbReference type="SAM" id="MobiDB-lite"/>
    </source>
</evidence>
<evidence type="ECO:0000313" key="3">
    <source>
        <dbReference type="EMBL" id="KAL3644138.1"/>
    </source>
</evidence>
<gene>
    <name evidence="3" type="primary">PSMB3_35</name>
    <name evidence="3" type="ORF">CASFOL_012070</name>
</gene>